<dbReference type="InterPro" id="IPR046192">
    <property type="entry name" value="DUF6220"/>
</dbReference>
<evidence type="ECO:0000313" key="3">
    <source>
        <dbReference type="Proteomes" id="UP001576780"/>
    </source>
</evidence>
<keyword evidence="1" id="KW-1133">Transmembrane helix</keyword>
<evidence type="ECO:0000313" key="2">
    <source>
        <dbReference type="EMBL" id="MFB2838501.1"/>
    </source>
</evidence>
<dbReference type="RefSeq" id="WP_413280812.1">
    <property type="nucleotide sequence ID" value="NZ_JBHFNT010000251.1"/>
</dbReference>
<feature type="transmembrane region" description="Helical" evidence="1">
    <location>
        <begin position="89"/>
        <end position="109"/>
    </location>
</feature>
<dbReference type="Pfam" id="PF19728">
    <property type="entry name" value="DUF6220"/>
    <property type="match status" value="1"/>
</dbReference>
<accession>A0ABV4WV04</accession>
<organism evidence="2 3">
    <name type="scientific">Floridaenema evergladense BLCC-F167</name>
    <dbReference type="NCBI Taxonomy" id="3153639"/>
    <lineage>
        <taxon>Bacteria</taxon>
        <taxon>Bacillati</taxon>
        <taxon>Cyanobacteriota</taxon>
        <taxon>Cyanophyceae</taxon>
        <taxon>Oscillatoriophycideae</taxon>
        <taxon>Aerosakkonematales</taxon>
        <taxon>Aerosakkonemataceae</taxon>
        <taxon>Floridanema</taxon>
        <taxon>Floridanema evergladense</taxon>
    </lineage>
</organism>
<evidence type="ECO:0000256" key="1">
    <source>
        <dbReference type="SAM" id="Phobius"/>
    </source>
</evidence>
<feature type="transmembrane region" description="Helical" evidence="1">
    <location>
        <begin position="28"/>
        <end position="52"/>
    </location>
</feature>
<comment type="caution">
    <text evidence="2">The sequence shown here is derived from an EMBL/GenBank/DDBJ whole genome shotgun (WGS) entry which is preliminary data.</text>
</comment>
<dbReference type="EMBL" id="JBHFNT010000251">
    <property type="protein sequence ID" value="MFB2838501.1"/>
    <property type="molecule type" value="Genomic_DNA"/>
</dbReference>
<name>A0ABV4WV04_9CYAN</name>
<dbReference type="Proteomes" id="UP001576780">
    <property type="component" value="Unassembled WGS sequence"/>
</dbReference>
<keyword evidence="3" id="KW-1185">Reference proteome</keyword>
<feature type="transmembrane region" description="Helical" evidence="1">
    <location>
        <begin position="64"/>
        <end position="82"/>
    </location>
</feature>
<proteinExistence type="predicted"/>
<keyword evidence="1" id="KW-0472">Membrane</keyword>
<keyword evidence="1" id="KW-0812">Transmembrane</keyword>
<feature type="transmembrane region" description="Helical" evidence="1">
    <location>
        <begin position="115"/>
        <end position="136"/>
    </location>
</feature>
<gene>
    <name evidence="2" type="ORF">ACE1CA_28755</name>
</gene>
<sequence length="155" mass="17155">MDSSANSLDAIVNPTPENSQTSLSPAIIGFYIIAVLFNLCLVAQVLTVGLAYFDNSGWWNTHVWLVRSYSGLSLILLLWVYLVPFPQRVRMLTLSLPILLGLQFFTIHAQLPLPFSLAILHPLLGFSLFSASTTLVHRVGNILSPAKNENKFTTI</sequence>
<reference evidence="2 3" key="1">
    <citation type="submission" date="2024-09" db="EMBL/GenBank/DDBJ databases">
        <title>Floridaenema gen nov. (Aerosakkonemataceae, Aerosakkonematales ord. nov., Cyanobacteria) from benthic tropical and subtropical fresh waters, with the description of four new species.</title>
        <authorList>
            <person name="Moretto J.A."/>
            <person name="Berthold D.E."/>
            <person name="Lefler F.W."/>
            <person name="Huang I.-S."/>
            <person name="Laughinghouse H. IV."/>
        </authorList>
    </citation>
    <scope>NUCLEOTIDE SEQUENCE [LARGE SCALE GENOMIC DNA]</scope>
    <source>
        <strain evidence="2 3">BLCC-F167</strain>
    </source>
</reference>
<protein>
    <submittedName>
        <fullName evidence="2">DUF6220 domain-containing protein</fullName>
    </submittedName>
</protein>